<dbReference type="GO" id="GO:0052689">
    <property type="term" value="F:carboxylic ester hydrolase activity"/>
    <property type="evidence" value="ECO:0007669"/>
    <property type="project" value="UniProtKB-KW"/>
</dbReference>
<dbReference type="Proteomes" id="UP000054926">
    <property type="component" value="Unassembled WGS sequence"/>
</dbReference>
<reference evidence="9 10" key="1">
    <citation type="submission" date="2015-11" db="EMBL/GenBank/DDBJ databases">
        <title>Genomic analysis of 38 Legionella species identifies large and diverse effector repertoires.</title>
        <authorList>
            <person name="Burstein D."/>
            <person name="Amaro F."/>
            <person name="Zusman T."/>
            <person name="Lifshitz Z."/>
            <person name="Cohen O."/>
            <person name="Gilbert J.A."/>
            <person name="Pupko T."/>
            <person name="Shuman H.A."/>
            <person name="Segal G."/>
        </authorList>
    </citation>
    <scope>NUCLEOTIDE SEQUENCE [LARGE SCALE GENOMIC DNA]</scope>
    <source>
        <strain evidence="9 10">IMVS3376</strain>
    </source>
</reference>
<dbReference type="GO" id="GO:0046294">
    <property type="term" value="P:formaldehyde catabolic process"/>
    <property type="evidence" value="ECO:0007669"/>
    <property type="project" value="InterPro"/>
</dbReference>
<dbReference type="EC" id="3.1.2.12" evidence="2 6"/>
<accession>A0A0W0ZPK7</accession>
<dbReference type="PANTHER" id="PTHR10061">
    <property type="entry name" value="S-FORMYLGLUTATHIONE HYDROLASE"/>
    <property type="match status" value="1"/>
</dbReference>
<gene>
    <name evidence="9" type="primary">frmC</name>
    <name evidence="9" type="ORF">Lste_0455</name>
</gene>
<evidence type="ECO:0000256" key="6">
    <source>
        <dbReference type="NCBIfam" id="TIGR02821"/>
    </source>
</evidence>
<keyword evidence="3 8" id="KW-0719">Serine esterase</keyword>
<sequence length="284" mass="32196">MTIELIEEHYCFGGIQRVYTHHSDSTHCTMRFGLFLPPQAQKQSVPVLYWLSGLTCTEQNFITKAGAQRVAAQLGIALVVPDTSPRGVHVPGDQEHYDFGIGAGFYVDATQAPWSKHYQMATYVHEELPGLLQQQFPLNHQACGIFGHSMGGHGALTLALKYPKQYRSVSAFAPICAPSQCPWGQKALTGYLGNNKNQWKEYDACELIIDRGWPHQHILIDQGKQDPFVKEQLKPELFQEACLKAGVELKLRMHEHYDHSYYFITSFIEEHLMFHASRLHANNN</sequence>
<dbReference type="GO" id="GO:0018738">
    <property type="term" value="F:S-formylglutathione hydrolase activity"/>
    <property type="evidence" value="ECO:0007669"/>
    <property type="project" value="UniProtKB-UniRule"/>
</dbReference>
<evidence type="ECO:0000256" key="8">
    <source>
        <dbReference type="RuleBase" id="RU363068"/>
    </source>
</evidence>
<comment type="similarity">
    <text evidence="1 8">Belongs to the esterase D family.</text>
</comment>
<dbReference type="Gene3D" id="3.40.50.1820">
    <property type="entry name" value="alpha/beta hydrolase"/>
    <property type="match status" value="1"/>
</dbReference>
<dbReference type="NCBIfam" id="TIGR02821">
    <property type="entry name" value="fghA_ester_D"/>
    <property type="match status" value="1"/>
</dbReference>
<evidence type="ECO:0000256" key="1">
    <source>
        <dbReference type="ARBA" id="ARBA00005622"/>
    </source>
</evidence>
<organism evidence="9 10">
    <name type="scientific">Legionella steelei</name>
    <dbReference type="NCBI Taxonomy" id="947033"/>
    <lineage>
        <taxon>Bacteria</taxon>
        <taxon>Pseudomonadati</taxon>
        <taxon>Pseudomonadota</taxon>
        <taxon>Gammaproteobacteria</taxon>
        <taxon>Legionellales</taxon>
        <taxon>Legionellaceae</taxon>
        <taxon>Legionella</taxon>
    </lineage>
</organism>
<feature type="active site" description="Charge relay system" evidence="7">
    <location>
        <position position="149"/>
    </location>
</feature>
<name>A0A0W0ZPK7_9GAMM</name>
<comment type="catalytic activity">
    <reaction evidence="5 8">
        <text>S-formylglutathione + H2O = formate + glutathione + H(+)</text>
        <dbReference type="Rhea" id="RHEA:14961"/>
        <dbReference type="ChEBI" id="CHEBI:15377"/>
        <dbReference type="ChEBI" id="CHEBI:15378"/>
        <dbReference type="ChEBI" id="CHEBI:15740"/>
        <dbReference type="ChEBI" id="CHEBI:57688"/>
        <dbReference type="ChEBI" id="CHEBI:57925"/>
        <dbReference type="EC" id="3.1.2.12"/>
    </reaction>
</comment>
<evidence type="ECO:0000256" key="5">
    <source>
        <dbReference type="ARBA" id="ARBA00047590"/>
    </source>
</evidence>
<dbReference type="PANTHER" id="PTHR10061:SF0">
    <property type="entry name" value="S-FORMYLGLUTATHIONE HYDROLASE"/>
    <property type="match status" value="1"/>
</dbReference>
<comment type="caution">
    <text evidence="9">The sequence shown here is derived from an EMBL/GenBank/DDBJ whole genome shotgun (WGS) entry which is preliminary data.</text>
</comment>
<dbReference type="InterPro" id="IPR029058">
    <property type="entry name" value="AB_hydrolase_fold"/>
</dbReference>
<dbReference type="AlphaFoldDB" id="A0A0W0ZPK7"/>
<dbReference type="Pfam" id="PF00756">
    <property type="entry name" value="Esterase"/>
    <property type="match status" value="1"/>
</dbReference>
<dbReference type="EMBL" id="LNYY01000005">
    <property type="protein sequence ID" value="KTD71131.1"/>
    <property type="molecule type" value="Genomic_DNA"/>
</dbReference>
<evidence type="ECO:0000256" key="7">
    <source>
        <dbReference type="PIRSR" id="PIRSR614186-1"/>
    </source>
</evidence>
<evidence type="ECO:0000256" key="3">
    <source>
        <dbReference type="ARBA" id="ARBA00022487"/>
    </source>
</evidence>
<proteinExistence type="inferred from homology"/>
<comment type="function">
    <text evidence="8">Serine hydrolase involved in the detoxification of formaldehyde.</text>
</comment>
<dbReference type="SUPFAM" id="SSF53474">
    <property type="entry name" value="alpha/beta-Hydrolases"/>
    <property type="match status" value="1"/>
</dbReference>
<evidence type="ECO:0000256" key="4">
    <source>
        <dbReference type="ARBA" id="ARBA00022801"/>
    </source>
</evidence>
<feature type="active site" description="Charge relay system" evidence="7">
    <location>
        <position position="259"/>
    </location>
</feature>
<keyword evidence="4 8" id="KW-0378">Hydrolase</keyword>
<dbReference type="OrthoDB" id="9782200at2"/>
<dbReference type="PATRIC" id="fig|947033.5.peg.486"/>
<evidence type="ECO:0000313" key="10">
    <source>
        <dbReference type="Proteomes" id="UP000054926"/>
    </source>
</evidence>
<dbReference type="RefSeq" id="WP_058509466.1">
    <property type="nucleotide sequence ID" value="NZ_LNYY01000005.1"/>
</dbReference>
<dbReference type="FunFam" id="3.40.50.1820:FF:000002">
    <property type="entry name" value="S-formylglutathione hydrolase"/>
    <property type="match status" value="1"/>
</dbReference>
<dbReference type="STRING" id="947033.Lste_0455"/>
<keyword evidence="10" id="KW-1185">Reference proteome</keyword>
<protein>
    <recommendedName>
        <fullName evidence="2 6">S-formylglutathione hydrolase</fullName>
        <ecNumber evidence="2 6">3.1.2.12</ecNumber>
    </recommendedName>
</protein>
<dbReference type="InterPro" id="IPR000801">
    <property type="entry name" value="Esterase-like"/>
</dbReference>
<feature type="active site" description="Charge relay system" evidence="7">
    <location>
        <position position="226"/>
    </location>
</feature>
<evidence type="ECO:0000256" key="2">
    <source>
        <dbReference type="ARBA" id="ARBA00012479"/>
    </source>
</evidence>
<dbReference type="InterPro" id="IPR014186">
    <property type="entry name" value="S-formylglutathione_hydrol"/>
</dbReference>
<evidence type="ECO:0000313" key="9">
    <source>
        <dbReference type="EMBL" id="KTD71131.1"/>
    </source>
</evidence>
<dbReference type="GO" id="GO:0005829">
    <property type="term" value="C:cytosol"/>
    <property type="evidence" value="ECO:0007669"/>
    <property type="project" value="TreeGrafter"/>
</dbReference>